<name>A0A0G1B998_9BACT</name>
<gene>
    <name evidence="1" type="ORF">UV41_C0040G0006</name>
</gene>
<accession>A0A0G1B998</accession>
<dbReference type="AlphaFoldDB" id="A0A0G1B998"/>
<evidence type="ECO:0000313" key="1">
    <source>
        <dbReference type="EMBL" id="KKS69950.1"/>
    </source>
</evidence>
<evidence type="ECO:0000313" key="2">
    <source>
        <dbReference type="Proteomes" id="UP000034785"/>
    </source>
</evidence>
<dbReference type="EMBL" id="LCEJ01000040">
    <property type="protein sequence ID" value="KKS69950.1"/>
    <property type="molecule type" value="Genomic_DNA"/>
</dbReference>
<organism evidence="1 2">
    <name type="scientific">Candidatus Daviesbacteria bacterium GW2011_GWA2_42_7</name>
    <dbReference type="NCBI Taxonomy" id="1618425"/>
    <lineage>
        <taxon>Bacteria</taxon>
        <taxon>Candidatus Daviesiibacteriota</taxon>
    </lineage>
</organism>
<reference evidence="1 2" key="1">
    <citation type="journal article" date="2015" name="Nature">
        <title>rRNA introns, odd ribosomes, and small enigmatic genomes across a large radiation of phyla.</title>
        <authorList>
            <person name="Brown C.T."/>
            <person name="Hug L.A."/>
            <person name="Thomas B.C."/>
            <person name="Sharon I."/>
            <person name="Castelle C.J."/>
            <person name="Singh A."/>
            <person name="Wilkins M.J."/>
            <person name="Williams K.H."/>
            <person name="Banfield J.F."/>
        </authorList>
    </citation>
    <scope>NUCLEOTIDE SEQUENCE [LARGE SCALE GENOMIC DNA]</scope>
</reference>
<comment type="caution">
    <text evidence="1">The sequence shown here is derived from an EMBL/GenBank/DDBJ whole genome shotgun (WGS) entry which is preliminary data.</text>
</comment>
<proteinExistence type="predicted"/>
<protein>
    <submittedName>
        <fullName evidence="1">Uncharacterized protein</fullName>
    </submittedName>
</protein>
<dbReference type="Proteomes" id="UP000034785">
    <property type="component" value="Unassembled WGS sequence"/>
</dbReference>
<sequence>MSKVIVGVVVFLVLAVAVVYFAGQKGFLPLNFGQVGNIVLAPEIKNPQDLMDAADALDSIDLDSLDSELNQYGSDVADF</sequence>